<accession>A0AAE0SRW9</accession>
<evidence type="ECO:0000256" key="1">
    <source>
        <dbReference type="SAM" id="SignalP"/>
    </source>
</evidence>
<reference evidence="2" key="2">
    <citation type="journal article" date="2021" name="Genome Biol. Evol.">
        <title>Developing a high-quality reference genome for a parasitic bivalve with doubly uniparental inheritance (Bivalvia: Unionida).</title>
        <authorList>
            <person name="Smith C.H."/>
        </authorList>
    </citation>
    <scope>NUCLEOTIDE SEQUENCE</scope>
    <source>
        <strain evidence="2">CHS0354</strain>
        <tissue evidence="2">Mantle</tissue>
    </source>
</reference>
<evidence type="ECO:0000313" key="3">
    <source>
        <dbReference type="Proteomes" id="UP001195483"/>
    </source>
</evidence>
<sequence>MPNLLHCLFAAFAISFFNTGLISSYPDLWPYYKNSKDTTVNKTKLFHLASKFYITPPICSNTSLANLEPSFPIGYDPPCICSKICYPKDLCCLDHPYKAVTYSCVNVVVYPYNARFKLEYNIVTTCELRGVSYAERCNMNMDTTLTTNDPIVTSVKSGLSYKNKYCASCHMEQEEDLISWELRLYCRQDIIKMAMTSKDIMSLMKSNIKNENCVIAYYPEELNYIVSRCINTNQGSSIETAQISSLNYFINRSVCAVENQDTNQSNHECSYFPCSFECPVTTLCCNRYVAKKRNFVCINDEQHVGPKPSSEKAFVAIGSCLKETDRNILEKCEHPDAKDILQVLPVTAFDEIVFRNVYCGQCNGIFHSKPFDLTVQCDIYVDAALLTTLQEFIKIALEEHCSLKYLPLDNCDETRNYITKCNTTGFWQVGSKTIQRACESDVKSQMSSLGISVLPLKDIYFERYTNIYCFVCNPTEDMPLYYKCNVTGQWTMYNSSVEMLCLTVDRDLIWGPFKNMYCLMCNTPGEIATDLFGLDNILDFIFQPSYRSIFRISPNFFEIYNEKESTTQSPGGDVSDISTYVELLLLDY</sequence>
<comment type="caution">
    <text evidence="2">The sequence shown here is derived from an EMBL/GenBank/DDBJ whole genome shotgun (WGS) entry which is preliminary data.</text>
</comment>
<dbReference type="Proteomes" id="UP001195483">
    <property type="component" value="Unassembled WGS sequence"/>
</dbReference>
<reference evidence="2" key="3">
    <citation type="submission" date="2023-05" db="EMBL/GenBank/DDBJ databases">
        <authorList>
            <person name="Smith C.H."/>
        </authorList>
    </citation>
    <scope>NUCLEOTIDE SEQUENCE</scope>
    <source>
        <strain evidence="2">CHS0354</strain>
        <tissue evidence="2">Mantle</tissue>
    </source>
</reference>
<dbReference type="AlphaFoldDB" id="A0AAE0SRW9"/>
<dbReference type="EMBL" id="JAEAOA010001892">
    <property type="protein sequence ID" value="KAK3596922.1"/>
    <property type="molecule type" value="Genomic_DNA"/>
</dbReference>
<protein>
    <submittedName>
        <fullName evidence="2">Uncharacterized protein</fullName>
    </submittedName>
</protein>
<keyword evidence="1" id="KW-0732">Signal</keyword>
<gene>
    <name evidence="2" type="ORF">CHS0354_031699</name>
</gene>
<proteinExistence type="predicted"/>
<feature type="chain" id="PRO_5042231874" evidence="1">
    <location>
        <begin position="25"/>
        <end position="588"/>
    </location>
</feature>
<name>A0AAE0SRW9_9BIVA</name>
<keyword evidence="3" id="KW-1185">Reference proteome</keyword>
<evidence type="ECO:0000313" key="2">
    <source>
        <dbReference type="EMBL" id="KAK3596922.1"/>
    </source>
</evidence>
<feature type="signal peptide" evidence="1">
    <location>
        <begin position="1"/>
        <end position="24"/>
    </location>
</feature>
<reference evidence="2" key="1">
    <citation type="journal article" date="2021" name="Genome Biol. Evol.">
        <title>A High-Quality Reference Genome for a Parasitic Bivalve with Doubly Uniparental Inheritance (Bivalvia: Unionida).</title>
        <authorList>
            <person name="Smith C.H."/>
        </authorList>
    </citation>
    <scope>NUCLEOTIDE SEQUENCE</scope>
    <source>
        <strain evidence="2">CHS0354</strain>
    </source>
</reference>
<organism evidence="2 3">
    <name type="scientific">Potamilus streckersoni</name>
    <dbReference type="NCBI Taxonomy" id="2493646"/>
    <lineage>
        <taxon>Eukaryota</taxon>
        <taxon>Metazoa</taxon>
        <taxon>Spiralia</taxon>
        <taxon>Lophotrochozoa</taxon>
        <taxon>Mollusca</taxon>
        <taxon>Bivalvia</taxon>
        <taxon>Autobranchia</taxon>
        <taxon>Heteroconchia</taxon>
        <taxon>Palaeoheterodonta</taxon>
        <taxon>Unionida</taxon>
        <taxon>Unionoidea</taxon>
        <taxon>Unionidae</taxon>
        <taxon>Ambleminae</taxon>
        <taxon>Lampsilini</taxon>
        <taxon>Potamilus</taxon>
    </lineage>
</organism>